<evidence type="ECO:0000256" key="4">
    <source>
        <dbReference type="SAM" id="SignalP"/>
    </source>
</evidence>
<gene>
    <name evidence="6" type="ORF">LY89DRAFT_728652</name>
</gene>
<name>A0A194XQP4_MOLSC</name>
<dbReference type="InterPro" id="IPR036864">
    <property type="entry name" value="Zn2-C6_fun-type_DNA-bd_sf"/>
</dbReference>
<dbReference type="KEGG" id="psco:LY89DRAFT_728652"/>
<evidence type="ECO:0000313" key="7">
    <source>
        <dbReference type="Proteomes" id="UP000070700"/>
    </source>
</evidence>
<dbReference type="GO" id="GO:0000976">
    <property type="term" value="F:transcription cis-regulatory region binding"/>
    <property type="evidence" value="ECO:0007669"/>
    <property type="project" value="TreeGrafter"/>
</dbReference>
<dbReference type="Pfam" id="PF11951">
    <property type="entry name" value="Fungal_trans_2"/>
    <property type="match status" value="1"/>
</dbReference>
<dbReference type="AlphaFoldDB" id="A0A194XQP4"/>
<protein>
    <recommendedName>
        <fullName evidence="5">Zn(2)-C6 fungal-type domain-containing protein</fullName>
    </recommendedName>
</protein>
<dbReference type="InParanoid" id="A0A194XQP4"/>
<feature type="region of interest" description="Disordered" evidence="3">
    <location>
        <begin position="204"/>
        <end position="235"/>
    </location>
</feature>
<reference evidence="6 7" key="1">
    <citation type="submission" date="2015-10" db="EMBL/GenBank/DDBJ databases">
        <title>Full genome of DAOMC 229536 Phialocephala scopiformis, a fungal endophyte of spruce producing the potent anti-insectan compound rugulosin.</title>
        <authorList>
            <consortium name="DOE Joint Genome Institute"/>
            <person name="Walker A.K."/>
            <person name="Frasz S.L."/>
            <person name="Seifert K.A."/>
            <person name="Miller J.D."/>
            <person name="Mondo S.J."/>
            <person name="Labutti K."/>
            <person name="Lipzen A."/>
            <person name="Dockter R."/>
            <person name="Kennedy M."/>
            <person name="Grigoriev I.V."/>
            <person name="Spatafora J.W."/>
        </authorList>
    </citation>
    <scope>NUCLEOTIDE SEQUENCE [LARGE SCALE GENOMIC DNA]</scope>
    <source>
        <strain evidence="6 7">CBS 120377</strain>
    </source>
</reference>
<dbReference type="GO" id="GO:0008270">
    <property type="term" value="F:zinc ion binding"/>
    <property type="evidence" value="ECO:0007669"/>
    <property type="project" value="InterPro"/>
</dbReference>
<dbReference type="Pfam" id="PF00172">
    <property type="entry name" value="Zn_clus"/>
    <property type="match status" value="1"/>
</dbReference>
<dbReference type="Gene3D" id="4.10.240.10">
    <property type="entry name" value="Zn(2)-C6 fungal-type DNA-binding domain"/>
    <property type="match status" value="1"/>
</dbReference>
<evidence type="ECO:0000259" key="5">
    <source>
        <dbReference type="Pfam" id="PF00172"/>
    </source>
</evidence>
<dbReference type="GeneID" id="28829010"/>
<dbReference type="SUPFAM" id="SSF57701">
    <property type="entry name" value="Zn2/Cys6 DNA-binding domain"/>
    <property type="match status" value="1"/>
</dbReference>
<proteinExistence type="predicted"/>
<dbReference type="InterPro" id="IPR001138">
    <property type="entry name" value="Zn2Cys6_DnaBD"/>
</dbReference>
<keyword evidence="7" id="KW-1185">Reference proteome</keyword>
<feature type="chain" id="PRO_5008268500" description="Zn(2)-C6 fungal-type domain-containing protein" evidence="4">
    <location>
        <begin position="26"/>
        <end position="654"/>
    </location>
</feature>
<organism evidence="6 7">
    <name type="scientific">Mollisia scopiformis</name>
    <name type="common">Conifer needle endophyte fungus</name>
    <name type="synonym">Phialocephala scopiformis</name>
    <dbReference type="NCBI Taxonomy" id="149040"/>
    <lineage>
        <taxon>Eukaryota</taxon>
        <taxon>Fungi</taxon>
        <taxon>Dikarya</taxon>
        <taxon>Ascomycota</taxon>
        <taxon>Pezizomycotina</taxon>
        <taxon>Leotiomycetes</taxon>
        <taxon>Helotiales</taxon>
        <taxon>Mollisiaceae</taxon>
        <taxon>Mollisia</taxon>
    </lineage>
</organism>
<evidence type="ECO:0000256" key="1">
    <source>
        <dbReference type="ARBA" id="ARBA00004123"/>
    </source>
</evidence>
<dbReference type="PANTHER" id="PTHR37534">
    <property type="entry name" value="TRANSCRIPTIONAL ACTIVATOR PROTEIN UGA3"/>
    <property type="match status" value="1"/>
</dbReference>
<comment type="subcellular location">
    <subcellularLocation>
        <location evidence="1">Nucleus</location>
    </subcellularLocation>
</comment>
<evidence type="ECO:0000313" key="6">
    <source>
        <dbReference type="EMBL" id="KUJ22518.1"/>
    </source>
</evidence>
<dbReference type="CDD" id="cd00067">
    <property type="entry name" value="GAL4"/>
    <property type="match status" value="1"/>
</dbReference>
<feature type="signal peptide" evidence="4">
    <location>
        <begin position="1"/>
        <end position="25"/>
    </location>
</feature>
<sequence length="654" mass="74463">MTTGRPWGLRLVWAMFRLSPGGTDCLRDLGVDAEVKCDEARPACGQCVRLGHECDYNPRLSFRDDTPRIVERMQDVSVIGNTVWANPPSHTSTAYIRSAEDLLPPFQLLTTDEEREKKAELYQPGTYHVIANQESFESLPEYRDGGTSMVGSRRGLLQSSNHRSEVGYDVPQRGPRDGHDPNVVILRSFEDVPRRASLQSSYISVARPSSPSHSLTRHSPRRHSSDLHGMASSISSERHERRDAILLEHYRRIISPKLFRRELDDGEEDVFEKEARTHPPVFHAITALAQLTVSGVHTADALEHYQQVIPALQSIVQSSQDSYSDGAFFTHFLLLLYEIAAALHGDASMAQHHNDQLLRIIRLRRQANGAEPYEFLVWCIAVIDIYSLLSMGGSGVFTETLIKENLVPPPERCLASDIPVSSQEQLYLPLLRKIYKEIHLLLFRVAQEARVMRVESTQRQISAPGMADSESTNTRRGRVQNLLNLINQSYSTWIMQFPGLWRLPTKSEPTSPRVFYCIQQIFLLYRTCILYAHTSMFPNQSNNPMPAYDQIFTVAREIIEAVAVVLSEKRDQVRTVMLPLFIAGFTSKDQTEKQMVLDLLLAIETQDYRGSTDRARRVLERLYEKQRLATMELKNPNSVDWTEEVQRSGNIFII</sequence>
<dbReference type="GO" id="GO:0045944">
    <property type="term" value="P:positive regulation of transcription by RNA polymerase II"/>
    <property type="evidence" value="ECO:0007669"/>
    <property type="project" value="TreeGrafter"/>
</dbReference>
<accession>A0A194XQP4</accession>
<dbReference type="GO" id="GO:0000981">
    <property type="term" value="F:DNA-binding transcription factor activity, RNA polymerase II-specific"/>
    <property type="evidence" value="ECO:0007669"/>
    <property type="project" value="InterPro"/>
</dbReference>
<dbReference type="RefSeq" id="XP_018076873.1">
    <property type="nucleotide sequence ID" value="XM_018219284.1"/>
</dbReference>
<evidence type="ECO:0000256" key="2">
    <source>
        <dbReference type="ARBA" id="ARBA00023242"/>
    </source>
</evidence>
<dbReference type="InterPro" id="IPR021858">
    <property type="entry name" value="Fun_TF"/>
</dbReference>
<feature type="compositionally biased region" description="Polar residues" evidence="3">
    <location>
        <begin position="204"/>
        <end position="214"/>
    </location>
</feature>
<dbReference type="OrthoDB" id="3598904at2759"/>
<keyword evidence="4" id="KW-0732">Signal</keyword>
<keyword evidence="2" id="KW-0539">Nucleus</keyword>
<evidence type="ECO:0000256" key="3">
    <source>
        <dbReference type="SAM" id="MobiDB-lite"/>
    </source>
</evidence>
<dbReference type="EMBL" id="KQ947406">
    <property type="protein sequence ID" value="KUJ22518.1"/>
    <property type="molecule type" value="Genomic_DNA"/>
</dbReference>
<dbReference type="GO" id="GO:0005634">
    <property type="term" value="C:nucleus"/>
    <property type="evidence" value="ECO:0007669"/>
    <property type="project" value="UniProtKB-SubCell"/>
</dbReference>
<dbReference type="PANTHER" id="PTHR37534:SF49">
    <property type="entry name" value="LYSINE BIOSYNTHESIS REGULATORY PROTEIN LYS14"/>
    <property type="match status" value="1"/>
</dbReference>
<dbReference type="Proteomes" id="UP000070700">
    <property type="component" value="Unassembled WGS sequence"/>
</dbReference>
<feature type="domain" description="Zn(2)-C6 fungal-type" evidence="5">
    <location>
        <begin position="35"/>
        <end position="59"/>
    </location>
</feature>